<protein>
    <recommendedName>
        <fullName evidence="3">Ig-like domain-containing protein</fullName>
    </recommendedName>
</protein>
<dbReference type="Proteomes" id="UP000719412">
    <property type="component" value="Unassembled WGS sequence"/>
</dbReference>
<reference evidence="1" key="2">
    <citation type="submission" date="2021-08" db="EMBL/GenBank/DDBJ databases">
        <authorList>
            <person name="Eriksson T."/>
        </authorList>
    </citation>
    <scope>NUCLEOTIDE SEQUENCE</scope>
    <source>
        <strain evidence="1">Stoneville</strain>
        <tissue evidence="1">Whole head</tissue>
    </source>
</reference>
<name>A0A8J6L7M4_TENMO</name>
<dbReference type="Gene3D" id="2.60.40.10">
    <property type="entry name" value="Immunoglobulins"/>
    <property type="match status" value="1"/>
</dbReference>
<reference evidence="1" key="1">
    <citation type="journal article" date="2020" name="J Insects Food Feed">
        <title>The yellow mealworm (Tenebrio molitor) genome: a resource for the emerging insects as food and feed industry.</title>
        <authorList>
            <person name="Eriksson T."/>
            <person name="Andere A."/>
            <person name="Kelstrup H."/>
            <person name="Emery V."/>
            <person name="Picard C."/>
        </authorList>
    </citation>
    <scope>NUCLEOTIDE SEQUENCE</scope>
    <source>
        <strain evidence="1">Stoneville</strain>
        <tissue evidence="1">Whole head</tissue>
    </source>
</reference>
<dbReference type="InterPro" id="IPR013783">
    <property type="entry name" value="Ig-like_fold"/>
</dbReference>
<comment type="caution">
    <text evidence="1">The sequence shown here is derived from an EMBL/GenBank/DDBJ whole genome shotgun (WGS) entry which is preliminary data.</text>
</comment>
<evidence type="ECO:0008006" key="3">
    <source>
        <dbReference type="Google" id="ProtNLM"/>
    </source>
</evidence>
<dbReference type="PANTHER" id="PTHR21261">
    <property type="entry name" value="BEAT PROTEIN"/>
    <property type="match status" value="1"/>
</dbReference>
<sequence>MFEVEQRQNKSVACCISTSQTTISVPDERPKIEGLADTYLIGDLLVAHCTSGLGDPKPTISWYVNKQPIPGKPVRDQTTIPEDQNDRIHLKSTTTQLRLPLDKKLVQNRARTPLEIMCESSMDGINQAVAPPLISTKTVIILDQNQLVNNQKLHSPYSAGSRTVEGLATVFVLVVLAREIREGYGEDRCGRKVVVYLECEKWNSVILFNFGSVWKAQTVGRRTMLTMGAGCGAKPSESNRVNCLYCDIRATPVCPRAAIIMVKFYTKEKLQYHTRAYTHAAALALSSGEHICKVNYFIEGNNTSSFRLSGFPPDIKRPVRPLLLVYTAMFGLPIDCETSVFALKGHNSGLGLWQGRSTDDTYLSPELSNGVKRYRIWGYLLQSYIQNQTVKLILS</sequence>
<keyword evidence="2" id="KW-1185">Reference proteome</keyword>
<organism evidence="1 2">
    <name type="scientific">Tenebrio molitor</name>
    <name type="common">Yellow mealworm beetle</name>
    <dbReference type="NCBI Taxonomy" id="7067"/>
    <lineage>
        <taxon>Eukaryota</taxon>
        <taxon>Metazoa</taxon>
        <taxon>Ecdysozoa</taxon>
        <taxon>Arthropoda</taxon>
        <taxon>Hexapoda</taxon>
        <taxon>Insecta</taxon>
        <taxon>Pterygota</taxon>
        <taxon>Neoptera</taxon>
        <taxon>Endopterygota</taxon>
        <taxon>Coleoptera</taxon>
        <taxon>Polyphaga</taxon>
        <taxon>Cucujiformia</taxon>
        <taxon>Tenebrionidae</taxon>
        <taxon>Tenebrio</taxon>
    </lineage>
</organism>
<dbReference type="AlphaFoldDB" id="A0A8J6L7M4"/>
<evidence type="ECO:0000313" key="1">
    <source>
        <dbReference type="EMBL" id="KAH0809722.1"/>
    </source>
</evidence>
<dbReference type="EMBL" id="JABDTM020027959">
    <property type="protein sequence ID" value="KAH0809722.1"/>
    <property type="molecule type" value="Genomic_DNA"/>
</dbReference>
<proteinExistence type="predicted"/>
<evidence type="ECO:0000313" key="2">
    <source>
        <dbReference type="Proteomes" id="UP000719412"/>
    </source>
</evidence>
<gene>
    <name evidence="1" type="ORF">GEV33_013069</name>
</gene>
<accession>A0A8J6L7M4</accession>
<dbReference type="PANTHER" id="PTHR21261:SF15">
    <property type="entry name" value="BEATEN PATH IIIA, ISOFORM D-RELATED"/>
    <property type="match status" value="1"/>
</dbReference>